<organism evidence="1 2">
    <name type="scientific">Acetobacter pasteurianus subsp. pasteurianus</name>
    <dbReference type="NCBI Taxonomy" id="481145"/>
    <lineage>
        <taxon>Bacteria</taxon>
        <taxon>Pseudomonadati</taxon>
        <taxon>Pseudomonadota</taxon>
        <taxon>Alphaproteobacteria</taxon>
        <taxon>Acetobacterales</taxon>
        <taxon>Acetobacteraceae</taxon>
        <taxon>Acetobacter</taxon>
    </lineage>
</organism>
<evidence type="ECO:0000313" key="1">
    <source>
        <dbReference type="EMBL" id="ARW48804.1"/>
    </source>
</evidence>
<evidence type="ECO:0000313" key="2">
    <source>
        <dbReference type="Proteomes" id="UP000196205"/>
    </source>
</evidence>
<accession>A0A1Y0Y8Q1</accession>
<proteinExistence type="predicted"/>
<dbReference type="AlphaFoldDB" id="A0A1Y0Y8Q1"/>
<dbReference type="Proteomes" id="UP000196205">
    <property type="component" value="Chromosome"/>
</dbReference>
<dbReference type="EMBL" id="CP021509">
    <property type="protein sequence ID" value="ARW48804.1"/>
    <property type="molecule type" value="Genomic_DNA"/>
</dbReference>
<reference evidence="1 2" key="1">
    <citation type="submission" date="2017-05" db="EMBL/GenBank/DDBJ databases">
        <title>Genome sequence of Acetobacter pasteurianus subsp. pasteurianus strain SRCM101342.</title>
        <authorList>
            <person name="Cho S.H."/>
        </authorList>
    </citation>
    <scope>NUCLEOTIDE SEQUENCE [LARGE SCALE GENOMIC DNA]</scope>
    <source>
        <strain evidence="1 2">SRCM101342</strain>
    </source>
</reference>
<sequence>MLERKLSPLSLKKQNIFARPTVLEAVFILRLEDCYFAHGILFLVRNVRIGLAITVKALCCWVLLYLARGKC</sequence>
<name>A0A1Y0Y8Q1_ACEPA</name>
<protein>
    <submittedName>
        <fullName evidence="1">Uncharacterized protein</fullName>
    </submittedName>
</protein>
<gene>
    <name evidence="1" type="ORF">S1001342_02507</name>
</gene>